<keyword evidence="3" id="KW-1185">Reference proteome</keyword>
<dbReference type="RefSeq" id="WP_279299084.1">
    <property type="nucleotide sequence ID" value="NZ_JAOTIF010000022.1"/>
</dbReference>
<dbReference type="Pfam" id="PF01872">
    <property type="entry name" value="RibD_C"/>
    <property type="match status" value="1"/>
</dbReference>
<dbReference type="GO" id="GO:0008703">
    <property type="term" value="F:5-amino-6-(5-phosphoribosylamino)uracil reductase activity"/>
    <property type="evidence" value="ECO:0007669"/>
    <property type="project" value="InterPro"/>
</dbReference>
<dbReference type="Proteomes" id="UP001155483">
    <property type="component" value="Unassembled WGS sequence"/>
</dbReference>
<sequence>MRKLSSFTFITLDGYYKGQDQDISWHKHGAEEGEFSAKSLKSGNILLFGRTTYEMMASYWPTQMAMDSFPLVAEGMNKAEKIVFSRTLQKANWEHTRIISENIIDAVQKLKQQGANDMTLLGSGSILRQLAEAGLIDEYQVMIDPVAIGSGTPIFQNLNHQIDLKLINTRTFKSGVILLSYQPA</sequence>
<dbReference type="GO" id="GO:0009231">
    <property type="term" value="P:riboflavin biosynthetic process"/>
    <property type="evidence" value="ECO:0007669"/>
    <property type="project" value="InterPro"/>
</dbReference>
<dbReference type="InterPro" id="IPR002734">
    <property type="entry name" value="RibDG_C"/>
</dbReference>
<dbReference type="PANTHER" id="PTHR38011:SF11">
    <property type="entry name" value="2,5-DIAMINO-6-RIBOSYLAMINO-4(3H)-PYRIMIDINONE 5'-PHOSPHATE REDUCTASE"/>
    <property type="match status" value="1"/>
</dbReference>
<dbReference type="EMBL" id="JAOTIF010000022">
    <property type="protein sequence ID" value="MCU7551647.1"/>
    <property type="molecule type" value="Genomic_DNA"/>
</dbReference>
<proteinExistence type="predicted"/>
<evidence type="ECO:0000313" key="3">
    <source>
        <dbReference type="Proteomes" id="UP001155483"/>
    </source>
</evidence>
<dbReference type="Gene3D" id="3.40.430.10">
    <property type="entry name" value="Dihydrofolate Reductase, subunit A"/>
    <property type="match status" value="1"/>
</dbReference>
<reference evidence="2" key="2">
    <citation type="submission" date="2023-04" db="EMBL/GenBank/DDBJ databases">
        <title>Paracnuella aquatica gen. nov., sp. nov., a member of the family Chitinophagaceae isolated from a hot spring.</title>
        <authorList>
            <person name="Wang C."/>
        </authorList>
    </citation>
    <scope>NUCLEOTIDE SEQUENCE</scope>
    <source>
        <strain evidence="2">LB-8</strain>
    </source>
</reference>
<dbReference type="PANTHER" id="PTHR38011">
    <property type="entry name" value="DIHYDROFOLATE REDUCTASE FAMILY PROTEIN (AFU_ORTHOLOGUE AFUA_8G06820)"/>
    <property type="match status" value="1"/>
</dbReference>
<dbReference type="AlphaFoldDB" id="A0A9X3BIM6"/>
<dbReference type="InterPro" id="IPR024072">
    <property type="entry name" value="DHFR-like_dom_sf"/>
</dbReference>
<feature type="domain" description="Bacterial bifunctional deaminase-reductase C-terminal" evidence="1">
    <location>
        <begin position="3"/>
        <end position="178"/>
    </location>
</feature>
<evidence type="ECO:0000259" key="1">
    <source>
        <dbReference type="Pfam" id="PF01872"/>
    </source>
</evidence>
<comment type="caution">
    <text evidence="2">The sequence shown here is derived from an EMBL/GenBank/DDBJ whole genome shotgun (WGS) entry which is preliminary data.</text>
</comment>
<evidence type="ECO:0000313" key="2">
    <source>
        <dbReference type="EMBL" id="MCU7551647.1"/>
    </source>
</evidence>
<reference evidence="2" key="1">
    <citation type="submission" date="2022-09" db="EMBL/GenBank/DDBJ databases">
        <authorList>
            <person name="Yuan C."/>
            <person name="Ke Z."/>
        </authorList>
    </citation>
    <scope>NUCLEOTIDE SEQUENCE</scope>
    <source>
        <strain evidence="2">LB-8</strain>
    </source>
</reference>
<accession>A0A9X3BIM6</accession>
<gene>
    <name evidence="2" type="ORF">OCK74_21180</name>
</gene>
<protein>
    <submittedName>
        <fullName evidence="2">Dihydrofolate reductase family protein</fullName>
    </submittedName>
</protein>
<name>A0A9X3BIM6_9BACT</name>
<organism evidence="2 3">
    <name type="scientific">Paraflavisolibacter caeni</name>
    <dbReference type="NCBI Taxonomy" id="2982496"/>
    <lineage>
        <taxon>Bacteria</taxon>
        <taxon>Pseudomonadati</taxon>
        <taxon>Bacteroidota</taxon>
        <taxon>Chitinophagia</taxon>
        <taxon>Chitinophagales</taxon>
        <taxon>Chitinophagaceae</taxon>
        <taxon>Paraflavisolibacter</taxon>
    </lineage>
</organism>
<dbReference type="InterPro" id="IPR050765">
    <property type="entry name" value="Riboflavin_Biosynth_HTPR"/>
</dbReference>
<dbReference type="SUPFAM" id="SSF53597">
    <property type="entry name" value="Dihydrofolate reductase-like"/>
    <property type="match status" value="1"/>
</dbReference>